<name>A0ABQ8GE07_9PEZI</name>
<protein>
    <submittedName>
        <fullName evidence="2">Uncharacterized protein</fullName>
    </submittedName>
</protein>
<keyword evidence="3" id="KW-1185">Reference proteome</keyword>
<dbReference type="Proteomes" id="UP000774617">
    <property type="component" value="Unassembled WGS sequence"/>
</dbReference>
<organism evidence="2 3">
    <name type="scientific">Macrophomina phaseolina</name>
    <dbReference type="NCBI Taxonomy" id="35725"/>
    <lineage>
        <taxon>Eukaryota</taxon>
        <taxon>Fungi</taxon>
        <taxon>Dikarya</taxon>
        <taxon>Ascomycota</taxon>
        <taxon>Pezizomycotina</taxon>
        <taxon>Dothideomycetes</taxon>
        <taxon>Dothideomycetes incertae sedis</taxon>
        <taxon>Botryosphaeriales</taxon>
        <taxon>Botryosphaeriaceae</taxon>
        <taxon>Macrophomina</taxon>
    </lineage>
</organism>
<reference evidence="2 3" key="1">
    <citation type="journal article" date="2021" name="Nat. Commun.">
        <title>Genetic determinants of endophytism in the Arabidopsis root mycobiome.</title>
        <authorList>
            <person name="Mesny F."/>
            <person name="Miyauchi S."/>
            <person name="Thiergart T."/>
            <person name="Pickel B."/>
            <person name="Atanasova L."/>
            <person name="Karlsson M."/>
            <person name="Huettel B."/>
            <person name="Barry K.W."/>
            <person name="Haridas S."/>
            <person name="Chen C."/>
            <person name="Bauer D."/>
            <person name="Andreopoulos W."/>
            <person name="Pangilinan J."/>
            <person name="LaButti K."/>
            <person name="Riley R."/>
            <person name="Lipzen A."/>
            <person name="Clum A."/>
            <person name="Drula E."/>
            <person name="Henrissat B."/>
            <person name="Kohler A."/>
            <person name="Grigoriev I.V."/>
            <person name="Martin F.M."/>
            <person name="Hacquard S."/>
        </authorList>
    </citation>
    <scope>NUCLEOTIDE SEQUENCE [LARGE SCALE GENOMIC DNA]</scope>
    <source>
        <strain evidence="2 3">MPI-SDFR-AT-0080</strain>
    </source>
</reference>
<proteinExistence type="predicted"/>
<feature type="region of interest" description="Disordered" evidence="1">
    <location>
        <begin position="95"/>
        <end position="119"/>
    </location>
</feature>
<evidence type="ECO:0000256" key="1">
    <source>
        <dbReference type="SAM" id="MobiDB-lite"/>
    </source>
</evidence>
<evidence type="ECO:0000313" key="2">
    <source>
        <dbReference type="EMBL" id="KAH7051064.1"/>
    </source>
</evidence>
<feature type="region of interest" description="Disordered" evidence="1">
    <location>
        <begin position="33"/>
        <end position="70"/>
    </location>
</feature>
<accession>A0ABQ8GE07</accession>
<dbReference type="EMBL" id="JAGTJR010000012">
    <property type="protein sequence ID" value="KAH7051064.1"/>
    <property type="molecule type" value="Genomic_DNA"/>
</dbReference>
<gene>
    <name evidence="2" type="ORF">B0J12DRAFT_77129</name>
</gene>
<sequence length="212" mass="23728">MVIAAAECTTAAATITTTNIRTTISSFTHQHHLHQFGTQETRAKSLGRSSQRSITPFHPGKKNQQAGSPHPRTVLRSHLIRTFCEYLHIRGARKGKARQYKAKERKSNKKGKQKEVERRHARLVRDLTSLIRGVCTYRHMHTYMQSTVHKIPSDLSTLVRCSATSEAPVRAARLYQSTGALFKSEKALSSRICPSVGDPSTLLRFTLSAPPQ</sequence>
<comment type="caution">
    <text evidence="2">The sequence shown here is derived from an EMBL/GenBank/DDBJ whole genome shotgun (WGS) entry which is preliminary data.</text>
</comment>
<feature type="compositionally biased region" description="Basic residues" evidence="1">
    <location>
        <begin position="95"/>
        <end position="112"/>
    </location>
</feature>
<evidence type="ECO:0000313" key="3">
    <source>
        <dbReference type="Proteomes" id="UP000774617"/>
    </source>
</evidence>